<dbReference type="SUPFAM" id="SSF52540">
    <property type="entry name" value="P-loop containing nucleoside triphosphate hydrolases"/>
    <property type="match status" value="1"/>
</dbReference>
<sequence>MSNLNPLEDWKTSSTGKTMLAKAIAKESGAVFFNVRISNLMSKWLVMRKNSDYNCTAICFPCFSPFEFNSSRKTGRDVMQVKRTFLREVAAVFSLAYKLQPAIIFIDEVDSFLGQRRNTDHETMTNMKTEFMALWDGFTTDLNARVMVLAATNHPSELDEAILRCLPQVSRLEYLLQKTAIG</sequence>
<reference evidence="7" key="1">
    <citation type="submission" date="2019-09" db="EMBL/GenBank/DDBJ databases">
        <title>Draft genome information of white flower Hibiscus syriacus.</title>
        <authorList>
            <person name="Kim Y.-M."/>
        </authorList>
    </citation>
    <scope>NUCLEOTIDE SEQUENCE [LARGE SCALE GENOMIC DNA]</scope>
    <source>
        <strain evidence="7">YM2019G1</strain>
    </source>
</reference>
<evidence type="ECO:0000256" key="4">
    <source>
        <dbReference type="ARBA" id="ARBA00023128"/>
    </source>
</evidence>
<feature type="domain" description="ATPase AAA-type core" evidence="6">
    <location>
        <begin position="15"/>
        <end position="165"/>
    </location>
</feature>
<dbReference type="Pfam" id="PF00004">
    <property type="entry name" value="AAA"/>
    <property type="match status" value="1"/>
</dbReference>
<organism evidence="7 8">
    <name type="scientific">Hibiscus syriacus</name>
    <name type="common">Rose of Sharon</name>
    <dbReference type="NCBI Taxonomy" id="106335"/>
    <lineage>
        <taxon>Eukaryota</taxon>
        <taxon>Viridiplantae</taxon>
        <taxon>Streptophyta</taxon>
        <taxon>Embryophyta</taxon>
        <taxon>Tracheophyta</taxon>
        <taxon>Spermatophyta</taxon>
        <taxon>Magnoliopsida</taxon>
        <taxon>eudicotyledons</taxon>
        <taxon>Gunneridae</taxon>
        <taxon>Pentapetalae</taxon>
        <taxon>rosids</taxon>
        <taxon>malvids</taxon>
        <taxon>Malvales</taxon>
        <taxon>Malvaceae</taxon>
        <taxon>Malvoideae</taxon>
        <taxon>Hibiscus</taxon>
    </lineage>
</organism>
<proteinExistence type="inferred from homology"/>
<dbReference type="Proteomes" id="UP000436088">
    <property type="component" value="Unassembled WGS sequence"/>
</dbReference>
<protein>
    <submittedName>
        <fullName evidence="7">Detected protein of confused Function</fullName>
    </submittedName>
</protein>
<dbReference type="GO" id="GO:0005741">
    <property type="term" value="C:mitochondrial outer membrane"/>
    <property type="evidence" value="ECO:0007669"/>
    <property type="project" value="TreeGrafter"/>
</dbReference>
<name>A0A6A3D0P5_HIBSY</name>
<evidence type="ECO:0000313" key="8">
    <source>
        <dbReference type="Proteomes" id="UP000436088"/>
    </source>
</evidence>
<accession>A0A6A3D0P5</accession>
<keyword evidence="3 5" id="KW-0067">ATP-binding</keyword>
<dbReference type="PROSITE" id="PS00674">
    <property type="entry name" value="AAA"/>
    <property type="match status" value="1"/>
</dbReference>
<comment type="caution">
    <text evidence="7">The sequence shown here is derived from an EMBL/GenBank/DDBJ whole genome shotgun (WGS) entry which is preliminary data.</text>
</comment>
<keyword evidence="2 5" id="KW-0547">Nucleotide-binding</keyword>
<dbReference type="EMBL" id="VEPZ02000045">
    <property type="protein sequence ID" value="KAE8735006.1"/>
    <property type="molecule type" value="Genomic_DNA"/>
</dbReference>
<evidence type="ECO:0000313" key="7">
    <source>
        <dbReference type="EMBL" id="KAE8735006.1"/>
    </source>
</evidence>
<dbReference type="GO" id="GO:0016887">
    <property type="term" value="F:ATP hydrolysis activity"/>
    <property type="evidence" value="ECO:0007669"/>
    <property type="project" value="InterPro"/>
</dbReference>
<dbReference type="InterPro" id="IPR051701">
    <property type="entry name" value="Mito_OM_Translocase_MSP1"/>
</dbReference>
<dbReference type="InterPro" id="IPR003960">
    <property type="entry name" value="ATPase_AAA_CS"/>
</dbReference>
<dbReference type="PANTHER" id="PTHR45644">
    <property type="entry name" value="AAA ATPASE, PUTATIVE (AFU_ORTHOLOGUE AFUA_2G12920)-RELATED-RELATED"/>
    <property type="match status" value="1"/>
</dbReference>
<dbReference type="InterPro" id="IPR027417">
    <property type="entry name" value="P-loop_NTPase"/>
</dbReference>
<evidence type="ECO:0000259" key="6">
    <source>
        <dbReference type="Pfam" id="PF00004"/>
    </source>
</evidence>
<evidence type="ECO:0000256" key="3">
    <source>
        <dbReference type="ARBA" id="ARBA00022840"/>
    </source>
</evidence>
<dbReference type="GO" id="GO:0005524">
    <property type="term" value="F:ATP binding"/>
    <property type="evidence" value="ECO:0007669"/>
    <property type="project" value="UniProtKB-KW"/>
</dbReference>
<comment type="subcellular location">
    <subcellularLocation>
        <location evidence="1">Mitochondrion</location>
    </subcellularLocation>
</comment>
<dbReference type="Gene3D" id="3.40.50.300">
    <property type="entry name" value="P-loop containing nucleotide triphosphate hydrolases"/>
    <property type="match status" value="2"/>
</dbReference>
<keyword evidence="8" id="KW-1185">Reference proteome</keyword>
<dbReference type="PANTHER" id="PTHR45644:SF3">
    <property type="entry name" value="FI08533P-RELATED"/>
    <property type="match status" value="1"/>
</dbReference>
<keyword evidence="4" id="KW-0496">Mitochondrion</keyword>
<evidence type="ECO:0000256" key="5">
    <source>
        <dbReference type="RuleBase" id="RU003651"/>
    </source>
</evidence>
<dbReference type="InterPro" id="IPR003959">
    <property type="entry name" value="ATPase_AAA_core"/>
</dbReference>
<evidence type="ECO:0000256" key="1">
    <source>
        <dbReference type="ARBA" id="ARBA00004173"/>
    </source>
</evidence>
<dbReference type="AlphaFoldDB" id="A0A6A3D0P5"/>
<evidence type="ECO:0000256" key="2">
    <source>
        <dbReference type="ARBA" id="ARBA00022741"/>
    </source>
</evidence>
<comment type="similarity">
    <text evidence="5">Belongs to the AAA ATPase family.</text>
</comment>
<gene>
    <name evidence="7" type="ORF">F3Y22_tig00000518pilonHSYRG00002</name>
</gene>